<protein>
    <submittedName>
        <fullName evidence="2">Uncharacterized protein</fullName>
    </submittedName>
</protein>
<reference evidence="2 3" key="1">
    <citation type="submission" date="2023-01" db="EMBL/GenBank/DDBJ databases">
        <title>Analysis of 21 Apiospora genomes using comparative genomics revels a genus with tremendous synthesis potential of carbohydrate active enzymes and secondary metabolites.</title>
        <authorList>
            <person name="Sorensen T."/>
        </authorList>
    </citation>
    <scope>NUCLEOTIDE SEQUENCE [LARGE SCALE GENOMIC DNA]</scope>
    <source>
        <strain evidence="2 3">CBS 20057</strain>
    </source>
</reference>
<evidence type="ECO:0000256" key="1">
    <source>
        <dbReference type="SAM" id="MobiDB-lite"/>
    </source>
</evidence>
<organism evidence="2 3">
    <name type="scientific">Apiospora marii</name>
    <dbReference type="NCBI Taxonomy" id="335849"/>
    <lineage>
        <taxon>Eukaryota</taxon>
        <taxon>Fungi</taxon>
        <taxon>Dikarya</taxon>
        <taxon>Ascomycota</taxon>
        <taxon>Pezizomycotina</taxon>
        <taxon>Sordariomycetes</taxon>
        <taxon>Xylariomycetidae</taxon>
        <taxon>Amphisphaeriales</taxon>
        <taxon>Apiosporaceae</taxon>
        <taxon>Apiospora</taxon>
    </lineage>
</organism>
<sequence>MAQKGGRVLPGTDANRHAGSPSPTPTRDDNKVGSEEKAATEVESEASKATRSDTSAPPQDQDFKSRDGEQWEVLPKPGEAGASEGGEGGMSSHFDFKVGWGKWKYTVFSWDLKVGRRSQ</sequence>
<name>A0ABR1RKY5_9PEZI</name>
<accession>A0ABR1RKY5</accession>
<dbReference type="Proteomes" id="UP001396898">
    <property type="component" value="Unassembled WGS sequence"/>
</dbReference>
<evidence type="ECO:0000313" key="2">
    <source>
        <dbReference type="EMBL" id="KAK8015644.1"/>
    </source>
</evidence>
<keyword evidence="3" id="KW-1185">Reference proteome</keyword>
<feature type="region of interest" description="Disordered" evidence="1">
    <location>
        <begin position="1"/>
        <end position="93"/>
    </location>
</feature>
<proteinExistence type="predicted"/>
<comment type="caution">
    <text evidence="2">The sequence shown here is derived from an EMBL/GenBank/DDBJ whole genome shotgun (WGS) entry which is preliminary data.</text>
</comment>
<evidence type="ECO:0000313" key="3">
    <source>
        <dbReference type="Proteomes" id="UP001396898"/>
    </source>
</evidence>
<gene>
    <name evidence="2" type="ORF">PG991_008532</name>
</gene>
<feature type="compositionally biased region" description="Basic and acidic residues" evidence="1">
    <location>
        <begin position="26"/>
        <end position="51"/>
    </location>
</feature>
<dbReference type="EMBL" id="JAQQWI010000012">
    <property type="protein sequence ID" value="KAK8015644.1"/>
    <property type="molecule type" value="Genomic_DNA"/>
</dbReference>